<sequence length="255" mass="28183">MGKYEVQIQGVKLKVTLIDHAALIDNSISEFKTLLQKRRVAGLDVKFNHRCTRKAEMLILCVGNRCLVIQLGHLGSIPESLKKFVGDETICFCGTEMSRKDVSIGKHNLRCKTGVELGHLAARILKKPHINSFGVAKLAREAGLNSVSTGFCGSPPSWSARAFSNEQIMFAINEAYTCYVIGNKLLGVQFKVSVIDHPALLDDKISQLKKGNLQASGLELTWLLGSCESSAFTDEEMKFAIHEAFYMLYDREQGG</sequence>
<evidence type="ECO:0000313" key="1">
    <source>
        <dbReference type="EMBL" id="KAJ0014975.1"/>
    </source>
</evidence>
<reference evidence="2" key="1">
    <citation type="journal article" date="2023" name="G3 (Bethesda)">
        <title>Genome assembly and association tests identify interacting loci associated with vigor, precocity, and sex in interspecific pistachio rootstocks.</title>
        <authorList>
            <person name="Palmer W."/>
            <person name="Jacygrad E."/>
            <person name="Sagayaradj S."/>
            <person name="Cavanaugh K."/>
            <person name="Han R."/>
            <person name="Bertier L."/>
            <person name="Beede B."/>
            <person name="Kafkas S."/>
            <person name="Golino D."/>
            <person name="Preece J."/>
            <person name="Michelmore R."/>
        </authorList>
    </citation>
    <scope>NUCLEOTIDE SEQUENCE [LARGE SCALE GENOMIC DNA]</scope>
</reference>
<gene>
    <name evidence="1" type="ORF">Pint_19571</name>
</gene>
<dbReference type="EMBL" id="CM047748">
    <property type="protein sequence ID" value="KAJ0014975.1"/>
    <property type="molecule type" value="Genomic_DNA"/>
</dbReference>
<dbReference type="Proteomes" id="UP001163603">
    <property type="component" value="Chromosome 13"/>
</dbReference>
<comment type="caution">
    <text evidence="1">The sequence shown here is derived from an EMBL/GenBank/DDBJ whole genome shotgun (WGS) entry which is preliminary data.</text>
</comment>
<accession>A0ACC0XEX6</accession>
<organism evidence="1 2">
    <name type="scientific">Pistacia integerrima</name>
    <dbReference type="NCBI Taxonomy" id="434235"/>
    <lineage>
        <taxon>Eukaryota</taxon>
        <taxon>Viridiplantae</taxon>
        <taxon>Streptophyta</taxon>
        <taxon>Embryophyta</taxon>
        <taxon>Tracheophyta</taxon>
        <taxon>Spermatophyta</taxon>
        <taxon>Magnoliopsida</taxon>
        <taxon>eudicotyledons</taxon>
        <taxon>Gunneridae</taxon>
        <taxon>Pentapetalae</taxon>
        <taxon>rosids</taxon>
        <taxon>malvids</taxon>
        <taxon>Sapindales</taxon>
        <taxon>Anacardiaceae</taxon>
        <taxon>Pistacia</taxon>
    </lineage>
</organism>
<name>A0ACC0XEX6_9ROSI</name>
<evidence type="ECO:0000313" key="2">
    <source>
        <dbReference type="Proteomes" id="UP001163603"/>
    </source>
</evidence>
<proteinExistence type="predicted"/>
<protein>
    <submittedName>
        <fullName evidence="1">Uncharacterized protein</fullName>
    </submittedName>
</protein>
<keyword evidence="2" id="KW-1185">Reference proteome</keyword>